<organism evidence="2 3">
    <name type="scientific">Nonomuraea jabiensis</name>
    <dbReference type="NCBI Taxonomy" id="882448"/>
    <lineage>
        <taxon>Bacteria</taxon>
        <taxon>Bacillati</taxon>
        <taxon>Actinomycetota</taxon>
        <taxon>Actinomycetes</taxon>
        <taxon>Streptosporangiales</taxon>
        <taxon>Streptosporangiaceae</taxon>
        <taxon>Nonomuraea</taxon>
    </lineage>
</organism>
<reference evidence="2 3" key="1">
    <citation type="submission" date="2020-08" db="EMBL/GenBank/DDBJ databases">
        <title>Sequencing the genomes of 1000 actinobacteria strains.</title>
        <authorList>
            <person name="Klenk H.-P."/>
        </authorList>
    </citation>
    <scope>NUCLEOTIDE SEQUENCE [LARGE SCALE GENOMIC DNA]</scope>
    <source>
        <strain evidence="2 3">DSM 45507</strain>
    </source>
</reference>
<evidence type="ECO:0000313" key="2">
    <source>
        <dbReference type="EMBL" id="MBB5781300.1"/>
    </source>
</evidence>
<dbReference type="InterPro" id="IPR019268">
    <property type="entry name" value="DUF2278"/>
</dbReference>
<gene>
    <name evidence="2" type="ORF">HD596_008056</name>
</gene>
<keyword evidence="3" id="KW-1185">Reference proteome</keyword>
<protein>
    <submittedName>
        <fullName evidence="2">Uncharacterized protein YukJ</fullName>
    </submittedName>
</protein>
<dbReference type="Proteomes" id="UP000579153">
    <property type="component" value="Unassembled WGS sequence"/>
</dbReference>
<evidence type="ECO:0000313" key="3">
    <source>
        <dbReference type="Proteomes" id="UP000579153"/>
    </source>
</evidence>
<evidence type="ECO:0000256" key="1">
    <source>
        <dbReference type="SAM" id="MobiDB-lite"/>
    </source>
</evidence>
<comment type="caution">
    <text evidence="2">The sequence shown here is derived from an EMBL/GenBank/DDBJ whole genome shotgun (WGS) entry which is preliminary data.</text>
</comment>
<dbReference type="Pfam" id="PF10042">
    <property type="entry name" value="DUF2278"/>
    <property type="match status" value="1"/>
</dbReference>
<name>A0A7W9LEY3_9ACTN</name>
<dbReference type="AlphaFoldDB" id="A0A7W9LEY3"/>
<sequence>MNVQSQQAPSELLYLAAEDFRHPVVQLLPAAGSGWTPLASAPGGAALDFIRGNLFDPAAMRPLPPELRGRQRPGRPARPLRAACDRRP</sequence>
<dbReference type="EMBL" id="JACHMB010000001">
    <property type="protein sequence ID" value="MBB5781300.1"/>
    <property type="molecule type" value="Genomic_DNA"/>
</dbReference>
<feature type="region of interest" description="Disordered" evidence="1">
    <location>
        <begin position="61"/>
        <end position="88"/>
    </location>
</feature>
<proteinExistence type="predicted"/>
<accession>A0A7W9LEY3</accession>